<keyword evidence="5" id="KW-1185">Reference proteome</keyword>
<dbReference type="InterPro" id="IPR043129">
    <property type="entry name" value="ATPase_NBD"/>
</dbReference>
<dbReference type="InterPro" id="IPR013126">
    <property type="entry name" value="Hsp_70_fam"/>
</dbReference>
<evidence type="ECO:0000256" key="2">
    <source>
        <dbReference type="ARBA" id="ARBA00022840"/>
    </source>
</evidence>
<dbReference type="SUPFAM" id="SSF53067">
    <property type="entry name" value="Actin-like ATPase domain"/>
    <property type="match status" value="2"/>
</dbReference>
<name>A0A4Y7TK32_COPMI</name>
<dbReference type="OrthoDB" id="2401965at2759"/>
<feature type="compositionally biased region" description="Basic and acidic residues" evidence="3">
    <location>
        <begin position="360"/>
        <end position="370"/>
    </location>
</feature>
<keyword evidence="2" id="KW-0067">ATP-binding</keyword>
<dbReference type="Proteomes" id="UP000298030">
    <property type="component" value="Unassembled WGS sequence"/>
</dbReference>
<dbReference type="PRINTS" id="PR00301">
    <property type="entry name" value="HEATSHOCK70"/>
</dbReference>
<sequence length="499" mass="53766">MCHVFLKSYWVSSSQDERLIGDTAKNQTVTNPNTYGIRRQHLIGRKSGGAEVQSDTKHFPLHFFDKALHPLNEGTDVVPQTTVNNAVVIVIAYFNDFQRQATEDVGIISDMNVLLIIEEPAAVACGLDKKAQGQRNVLVFDPGGGTFHDFLLAIEGGILEVKATAGDTHLVGEGFDNCLVNHFIQEPLPKPCCHLRSACERVKRILSSRGPVSTPHLCPFRGTLPGLLPPTLESVEKALRDSKIDKANSHEIFSNAKEPKEPKKLNNPAVACGAAKTRDLLPLEAASGVITALVNVNATVHTKNNHLGVLIQDNNMLSKFELSGIPSPPPPPPPPGVPRGVPQVEVAFEINASGIPNVSAHDKTTAKSDRTTITNDKGQPSKEEIDCMVSAAENNKAEAEATAACKNGLGSYADDLHNSTNDDRLADKFEAGIAKKLRSAIDGATLWLDNLPETSRDDRQLSVSVFDTPMGPNGGVFSDRLCMCGTIRGAPSFFPTDPR</sequence>
<dbReference type="InterPro" id="IPR029048">
    <property type="entry name" value="HSP70_C_sf"/>
</dbReference>
<evidence type="ECO:0000313" key="4">
    <source>
        <dbReference type="EMBL" id="TEB34545.1"/>
    </source>
</evidence>
<feature type="region of interest" description="Disordered" evidence="3">
    <location>
        <begin position="357"/>
        <end position="380"/>
    </location>
</feature>
<dbReference type="GO" id="GO:0140662">
    <property type="term" value="F:ATP-dependent protein folding chaperone"/>
    <property type="evidence" value="ECO:0007669"/>
    <property type="project" value="InterPro"/>
</dbReference>
<evidence type="ECO:0000256" key="3">
    <source>
        <dbReference type="SAM" id="MobiDB-lite"/>
    </source>
</evidence>
<evidence type="ECO:0000256" key="1">
    <source>
        <dbReference type="ARBA" id="ARBA00022741"/>
    </source>
</evidence>
<dbReference type="Gene3D" id="3.30.420.40">
    <property type="match status" value="2"/>
</dbReference>
<dbReference type="Gene3D" id="2.60.34.10">
    <property type="entry name" value="Substrate Binding Domain Of DNAk, Chain A, domain 1"/>
    <property type="match status" value="1"/>
</dbReference>
<protein>
    <submittedName>
        <fullName evidence="4">Heat shock protein 70</fullName>
    </submittedName>
</protein>
<accession>A0A4Y7TK32</accession>
<dbReference type="STRING" id="71717.A0A4Y7TK32"/>
<dbReference type="Gene3D" id="3.90.640.10">
    <property type="entry name" value="Actin, Chain A, domain 4"/>
    <property type="match status" value="1"/>
</dbReference>
<dbReference type="Pfam" id="PF00012">
    <property type="entry name" value="HSP70"/>
    <property type="match status" value="3"/>
</dbReference>
<proteinExistence type="predicted"/>
<dbReference type="InterPro" id="IPR029047">
    <property type="entry name" value="HSP70_peptide-bd_sf"/>
</dbReference>
<dbReference type="GO" id="GO:0005524">
    <property type="term" value="F:ATP binding"/>
    <property type="evidence" value="ECO:0007669"/>
    <property type="project" value="UniProtKB-KW"/>
</dbReference>
<evidence type="ECO:0000313" key="5">
    <source>
        <dbReference type="Proteomes" id="UP000298030"/>
    </source>
</evidence>
<keyword evidence="1" id="KW-0547">Nucleotide-binding</keyword>
<dbReference type="PANTHER" id="PTHR19375">
    <property type="entry name" value="HEAT SHOCK PROTEIN 70KDA"/>
    <property type="match status" value="1"/>
</dbReference>
<dbReference type="Gene3D" id="3.30.30.30">
    <property type="match status" value="1"/>
</dbReference>
<dbReference type="AlphaFoldDB" id="A0A4Y7TK32"/>
<comment type="caution">
    <text evidence="4">The sequence shown here is derived from an EMBL/GenBank/DDBJ whole genome shotgun (WGS) entry which is preliminary data.</text>
</comment>
<gene>
    <name evidence="4" type="ORF">FA13DRAFT_1918781</name>
</gene>
<dbReference type="EMBL" id="QPFP01000009">
    <property type="protein sequence ID" value="TEB34545.1"/>
    <property type="molecule type" value="Genomic_DNA"/>
</dbReference>
<dbReference type="Gene3D" id="1.20.1270.10">
    <property type="match status" value="1"/>
</dbReference>
<reference evidence="4 5" key="1">
    <citation type="journal article" date="2019" name="Nat. Ecol. Evol.">
        <title>Megaphylogeny resolves global patterns of mushroom evolution.</title>
        <authorList>
            <person name="Varga T."/>
            <person name="Krizsan K."/>
            <person name="Foldi C."/>
            <person name="Dima B."/>
            <person name="Sanchez-Garcia M."/>
            <person name="Sanchez-Ramirez S."/>
            <person name="Szollosi G.J."/>
            <person name="Szarkandi J.G."/>
            <person name="Papp V."/>
            <person name="Albert L."/>
            <person name="Andreopoulos W."/>
            <person name="Angelini C."/>
            <person name="Antonin V."/>
            <person name="Barry K.W."/>
            <person name="Bougher N.L."/>
            <person name="Buchanan P."/>
            <person name="Buyck B."/>
            <person name="Bense V."/>
            <person name="Catcheside P."/>
            <person name="Chovatia M."/>
            <person name="Cooper J."/>
            <person name="Damon W."/>
            <person name="Desjardin D."/>
            <person name="Finy P."/>
            <person name="Geml J."/>
            <person name="Haridas S."/>
            <person name="Hughes K."/>
            <person name="Justo A."/>
            <person name="Karasinski D."/>
            <person name="Kautmanova I."/>
            <person name="Kiss B."/>
            <person name="Kocsube S."/>
            <person name="Kotiranta H."/>
            <person name="LaButti K.M."/>
            <person name="Lechner B.E."/>
            <person name="Liimatainen K."/>
            <person name="Lipzen A."/>
            <person name="Lukacs Z."/>
            <person name="Mihaltcheva S."/>
            <person name="Morgado L.N."/>
            <person name="Niskanen T."/>
            <person name="Noordeloos M.E."/>
            <person name="Ohm R.A."/>
            <person name="Ortiz-Santana B."/>
            <person name="Ovrebo C."/>
            <person name="Racz N."/>
            <person name="Riley R."/>
            <person name="Savchenko A."/>
            <person name="Shiryaev A."/>
            <person name="Soop K."/>
            <person name="Spirin V."/>
            <person name="Szebenyi C."/>
            <person name="Tomsovsky M."/>
            <person name="Tulloss R.E."/>
            <person name="Uehling J."/>
            <person name="Grigoriev I.V."/>
            <person name="Vagvolgyi C."/>
            <person name="Papp T."/>
            <person name="Martin F.M."/>
            <person name="Miettinen O."/>
            <person name="Hibbett D.S."/>
            <person name="Nagy L.G."/>
        </authorList>
    </citation>
    <scope>NUCLEOTIDE SEQUENCE [LARGE SCALE GENOMIC DNA]</scope>
    <source>
        <strain evidence="4 5">FP101781</strain>
    </source>
</reference>
<organism evidence="4 5">
    <name type="scientific">Coprinellus micaceus</name>
    <name type="common">Glistening ink-cap mushroom</name>
    <name type="synonym">Coprinus micaceus</name>
    <dbReference type="NCBI Taxonomy" id="71717"/>
    <lineage>
        <taxon>Eukaryota</taxon>
        <taxon>Fungi</taxon>
        <taxon>Dikarya</taxon>
        <taxon>Basidiomycota</taxon>
        <taxon>Agaricomycotina</taxon>
        <taxon>Agaricomycetes</taxon>
        <taxon>Agaricomycetidae</taxon>
        <taxon>Agaricales</taxon>
        <taxon>Agaricineae</taxon>
        <taxon>Psathyrellaceae</taxon>
        <taxon>Coprinellus</taxon>
    </lineage>
</organism>
<dbReference type="SUPFAM" id="SSF100920">
    <property type="entry name" value="Heat shock protein 70kD (HSP70), peptide-binding domain"/>
    <property type="match status" value="1"/>
</dbReference>
<keyword evidence="4" id="KW-0346">Stress response</keyword>